<feature type="chain" id="PRO_5046328324" evidence="1">
    <location>
        <begin position="26"/>
        <end position="534"/>
    </location>
</feature>
<dbReference type="PROSITE" id="PS51257">
    <property type="entry name" value="PROKAR_LIPOPROTEIN"/>
    <property type="match status" value="1"/>
</dbReference>
<accession>A0ABY2G8Q2</accession>
<protein>
    <submittedName>
        <fullName evidence="2">Uncharacterized protein DUF4270</fullName>
    </submittedName>
</protein>
<dbReference type="InterPro" id="IPR025366">
    <property type="entry name" value="DUF4270"/>
</dbReference>
<evidence type="ECO:0000256" key="1">
    <source>
        <dbReference type="SAM" id="SignalP"/>
    </source>
</evidence>
<evidence type="ECO:0000313" key="2">
    <source>
        <dbReference type="EMBL" id="TDY13752.1"/>
    </source>
</evidence>
<comment type="caution">
    <text evidence="2">The sequence shown here is derived from an EMBL/GenBank/DDBJ whole genome shotgun (WGS) entry which is preliminary data.</text>
</comment>
<organism evidence="2 3">
    <name type="scientific">Meridianimaribacter flavus</name>
    <dbReference type="NCBI Taxonomy" id="571115"/>
    <lineage>
        <taxon>Bacteria</taxon>
        <taxon>Pseudomonadati</taxon>
        <taxon>Bacteroidota</taxon>
        <taxon>Flavobacteriia</taxon>
        <taxon>Flavobacteriales</taxon>
        <taxon>Flavobacteriaceae</taxon>
        <taxon>Meridianimaribacter</taxon>
    </lineage>
</organism>
<evidence type="ECO:0000313" key="3">
    <source>
        <dbReference type="Proteomes" id="UP000294930"/>
    </source>
</evidence>
<proteinExistence type="predicted"/>
<keyword evidence="1" id="KW-0732">Signal</keyword>
<dbReference type="RefSeq" id="WP_134198456.1">
    <property type="nucleotide sequence ID" value="NZ_SOQZ01000001.1"/>
</dbReference>
<sequence>MKKIKFALKYIAILTVLISSFIACDKDFASIDSDIINGDNATHFNSSQIQYDVIAYNKKLPPVQTNNLPVNPFGVYNDPVYGRTTASFVTQLNISTLDPDFGENIELDSVVLTIPYFSTATEVNSDGSTSYKLDSLYSNNYIDLSIYESNYFLRDFDPTSEFDITQRYYSNASTSSSDLINPVEFEGQLLYSEENFQPSPDQIVLKEENEDGEMEISDRLQPALRIKLDNAYWQEKILDKEGEPELTNQNNFSDYFRGLYFKAEAVGGDGNFLLLNLASSNANITLHYTKDPISDDGDRIASTYTIDFSGNRFNILENEYTIPLDDGDAVNGDEKLYLKGGEGSMAIINLFNGDENGDSPELEEFKSNNWLINEANLVFYVDQDMMIGDNETEPDRVYLYDLKNQTPLIDYYYDLTNTTYPLLSKANHLGALQREDTGSDDLGKGIKYKIRITEHINNILLNDSTNVKLGLTVSSNVDFENNTVQYSFQTDDEDFNRIPGSSIICPEGTVLFGNNTTNEEKKVYLEIFYTEPNN</sequence>
<feature type="signal peptide" evidence="1">
    <location>
        <begin position="1"/>
        <end position="25"/>
    </location>
</feature>
<dbReference type="Proteomes" id="UP000294930">
    <property type="component" value="Unassembled WGS sequence"/>
</dbReference>
<dbReference type="Pfam" id="PF14092">
    <property type="entry name" value="DUF4270"/>
    <property type="match status" value="1"/>
</dbReference>
<dbReference type="EMBL" id="SOQZ01000001">
    <property type="protein sequence ID" value="TDY13752.1"/>
    <property type="molecule type" value="Genomic_DNA"/>
</dbReference>
<name>A0ABY2G8Q2_9FLAO</name>
<gene>
    <name evidence="2" type="ORF">A8975_0347</name>
</gene>
<keyword evidence="3" id="KW-1185">Reference proteome</keyword>
<reference evidence="2 3" key="1">
    <citation type="submission" date="2019-03" db="EMBL/GenBank/DDBJ databases">
        <title>Genomic Encyclopedia of Type Strains, Phase III (KMG-III): the genomes of soil and plant-associated and newly described type strains.</title>
        <authorList>
            <person name="Whitman W."/>
        </authorList>
    </citation>
    <scope>NUCLEOTIDE SEQUENCE [LARGE SCALE GENOMIC DNA]</scope>
    <source>
        <strain evidence="2 3">CGMCC 1.10957</strain>
    </source>
</reference>